<dbReference type="Gene3D" id="3.40.50.12780">
    <property type="entry name" value="N-terminal domain of ligase-like"/>
    <property type="match status" value="1"/>
</dbReference>
<dbReference type="InterPro" id="IPR042099">
    <property type="entry name" value="ANL_N_sf"/>
</dbReference>
<accession>A0ABQ6QEC3</accession>
<keyword evidence="3" id="KW-1185">Reference proteome</keyword>
<sequence>MQISFNRLRQAKGQPVQRDYFDLPVYGIGAAEKEVLLKQLLSSLTVHHAAHCAPYARVLQAHGHAPGSEQSVDQVPFLPVRLFKEFELSSTPADQRFKVLTSSGTTSQTVSRIILDRDTAAAQTRALVLIMQQFLGKARLPMLIIDHPGVVKDRANFSARGAGILGLSNFGRDHTYALNDDMSINLEAVNAFLERHAGQRVFLFGFTFMVWKYFVQALKGRSDVPRFSDAVLIHSGGWKKLQDEAVSNEEFKRSLAEGFNIGAVHNFYGMVEQVGSIFVECEHGRLHCPAFADVRIRAPSTWEPLPVNVPGLIQVLSVLPTSYPGHSLLTEDIGEWTGVDDCPCGRLGRTFRVHGRVARAELRGCSDTHAADAATAPFDARP</sequence>
<dbReference type="InterPro" id="IPR007534">
    <property type="entry name" value="LuxE"/>
</dbReference>
<dbReference type="RefSeq" id="WP_338167919.1">
    <property type="nucleotide sequence ID" value="NZ_BTRJ01000030.1"/>
</dbReference>
<reference evidence="3" key="1">
    <citation type="submission" date="2023-07" db="EMBL/GenBank/DDBJ databases">
        <title>Genome sequence of Stenotrophomonas sp. Alg010 isolated from Sargassum waste.</title>
        <authorList>
            <person name="Mohapatra"/>
            <person name="B.R."/>
        </authorList>
    </citation>
    <scope>NUCLEOTIDE SEQUENCE [LARGE SCALE GENOMIC DNA]</scope>
    <source>
        <strain evidence="3">Alg010</strain>
    </source>
</reference>
<comment type="caution">
    <text evidence="2">The sequence shown here is derived from an EMBL/GenBank/DDBJ whole genome shotgun (WGS) entry which is preliminary data.</text>
</comment>
<feature type="domain" description="Acyl-protein synthetase LuxE" evidence="1">
    <location>
        <begin position="31"/>
        <end position="368"/>
    </location>
</feature>
<protein>
    <submittedName>
        <fullName evidence="2">Acyl-protein synthetase</fullName>
    </submittedName>
</protein>
<organism evidence="2 3">
    <name type="scientific">Stenotrophomonas sepilia</name>
    <dbReference type="NCBI Taxonomy" id="2860290"/>
    <lineage>
        <taxon>Bacteria</taxon>
        <taxon>Pseudomonadati</taxon>
        <taxon>Pseudomonadota</taxon>
        <taxon>Gammaproteobacteria</taxon>
        <taxon>Lysobacterales</taxon>
        <taxon>Lysobacteraceae</taxon>
        <taxon>Stenotrophomonas</taxon>
        <taxon>Stenotrophomonas maltophilia group</taxon>
    </lineage>
</organism>
<name>A0ABQ6QEC3_9GAMM</name>
<dbReference type="SUPFAM" id="SSF56801">
    <property type="entry name" value="Acetyl-CoA synthetase-like"/>
    <property type="match status" value="1"/>
</dbReference>
<dbReference type="Proteomes" id="UP001306668">
    <property type="component" value="Unassembled WGS sequence"/>
</dbReference>
<gene>
    <name evidence="2" type="ORF">STENOSP10_27720</name>
</gene>
<proteinExistence type="predicted"/>
<evidence type="ECO:0000259" key="1">
    <source>
        <dbReference type="Pfam" id="PF04443"/>
    </source>
</evidence>
<evidence type="ECO:0000313" key="3">
    <source>
        <dbReference type="Proteomes" id="UP001306668"/>
    </source>
</evidence>
<evidence type="ECO:0000313" key="2">
    <source>
        <dbReference type="EMBL" id="GMR28552.1"/>
    </source>
</evidence>
<dbReference type="EMBL" id="BTRJ01000030">
    <property type="protein sequence ID" value="GMR28552.1"/>
    <property type="molecule type" value="Genomic_DNA"/>
</dbReference>
<dbReference type="Pfam" id="PF04443">
    <property type="entry name" value="LuxE"/>
    <property type="match status" value="1"/>
</dbReference>